<organism evidence="6 7">
    <name type="scientific">Paenibacillus sediminis</name>
    <dbReference type="NCBI Taxonomy" id="664909"/>
    <lineage>
        <taxon>Bacteria</taxon>
        <taxon>Bacillati</taxon>
        <taxon>Bacillota</taxon>
        <taxon>Bacilli</taxon>
        <taxon>Bacillales</taxon>
        <taxon>Paenibacillaceae</taxon>
        <taxon>Paenibacillus</taxon>
    </lineage>
</organism>
<reference evidence="6 7" key="1">
    <citation type="submission" date="2021-03" db="EMBL/GenBank/DDBJ databases">
        <title>Genomic Encyclopedia of Type Strains, Phase IV (KMG-IV): sequencing the most valuable type-strain genomes for metagenomic binning, comparative biology and taxonomic classification.</title>
        <authorList>
            <person name="Goeker M."/>
        </authorList>
    </citation>
    <scope>NUCLEOTIDE SEQUENCE [LARGE SCALE GENOMIC DNA]</scope>
    <source>
        <strain evidence="6 7">DSM 23491</strain>
    </source>
</reference>
<comment type="similarity">
    <text evidence="1">Belongs to the HAD-like hydrolase superfamily. SerB family.</text>
</comment>
<evidence type="ECO:0000256" key="3">
    <source>
        <dbReference type="ARBA" id="ARBA00022801"/>
    </source>
</evidence>
<dbReference type="InterPro" id="IPR006384">
    <property type="entry name" value="HAD_hydro_PyrdxlP_Pase-like"/>
</dbReference>
<evidence type="ECO:0000313" key="7">
    <source>
        <dbReference type="Proteomes" id="UP001519273"/>
    </source>
</evidence>
<dbReference type="SUPFAM" id="SSF56784">
    <property type="entry name" value="HAD-like"/>
    <property type="match status" value="1"/>
</dbReference>
<dbReference type="HAMAP" id="MF_01680">
    <property type="entry name" value="Salvage_MtnX"/>
    <property type="match status" value="1"/>
</dbReference>
<keyword evidence="7" id="KW-1185">Reference proteome</keyword>
<dbReference type="InterPro" id="IPR036412">
    <property type="entry name" value="HAD-like_sf"/>
</dbReference>
<dbReference type="PANTHER" id="PTHR43344">
    <property type="entry name" value="PHOSPHOSERINE PHOSPHATASE"/>
    <property type="match status" value="1"/>
</dbReference>
<dbReference type="InterPro" id="IPR023214">
    <property type="entry name" value="HAD_sf"/>
</dbReference>
<comment type="similarity">
    <text evidence="5">Belongs to the HAD-like hydrolase superfamily. MtnX family.</text>
</comment>
<sequence length="228" mass="25945">MTDLNRRKKKVVFCDFDGTITLSDNIVSIMRHFNPKGYEPIMKRVVSQQISIREGVGAMFALMPSSQKQEIIDYVISTAGIRDGFAPFLEYLKSEQIDFYVTSGGIDFFLNPLLEPFHIAEDHIFCNSADFSGQNIQITWPHSCKSPCENDCGMCKVTVIRRFPEEEYERILIGDSLTDFEGAKIADHVFSRSHLTTKCAELGVDHTPFETFFDILEHFKSNQGVLHS</sequence>
<dbReference type="GO" id="GO:0043716">
    <property type="term" value="F:2-hydroxy-3-keto-5-methylthiopentenyl-1-phosphate phosphatase activity"/>
    <property type="evidence" value="ECO:0007669"/>
    <property type="project" value="UniProtKB-EC"/>
</dbReference>
<dbReference type="NCBIfam" id="NF007103">
    <property type="entry name" value="PRK09552.1"/>
    <property type="match status" value="1"/>
</dbReference>
<keyword evidence="3 5" id="KW-0378">Hydrolase</keyword>
<evidence type="ECO:0000256" key="1">
    <source>
        <dbReference type="ARBA" id="ARBA00009184"/>
    </source>
</evidence>
<dbReference type="Proteomes" id="UP001519273">
    <property type="component" value="Unassembled WGS sequence"/>
</dbReference>
<evidence type="ECO:0000256" key="2">
    <source>
        <dbReference type="ARBA" id="ARBA00022605"/>
    </source>
</evidence>
<dbReference type="Gene3D" id="3.90.1470.20">
    <property type="match status" value="1"/>
</dbReference>
<gene>
    <name evidence="5" type="primary">mtnX</name>
    <name evidence="6" type="ORF">J2Z20_000680</name>
</gene>
<keyword evidence="4 5" id="KW-0486">Methionine biosynthesis</keyword>
<protein>
    <recommendedName>
        <fullName evidence="5">2-hydroxy-3-keto-5-methylthiopentenyl-1-phosphate phosphatase</fullName>
        <shortName evidence="5">HK-MTPenyl-1-P phosphatase</shortName>
        <ecNumber evidence="5">3.1.3.87</ecNumber>
    </recommendedName>
</protein>
<dbReference type="Pfam" id="PF12710">
    <property type="entry name" value="HAD"/>
    <property type="match status" value="1"/>
</dbReference>
<dbReference type="PANTHER" id="PTHR43344:SF21">
    <property type="entry name" value="POLYOL PHOSPHATE PHOSPHATASE PYP1"/>
    <property type="match status" value="1"/>
</dbReference>
<dbReference type="RefSeq" id="WP_209845408.1">
    <property type="nucleotide sequence ID" value="NZ_CBCRVE010000001.1"/>
</dbReference>
<keyword evidence="2 5" id="KW-0028">Amino-acid biosynthesis</keyword>
<evidence type="ECO:0000256" key="4">
    <source>
        <dbReference type="ARBA" id="ARBA00023167"/>
    </source>
</evidence>
<proteinExistence type="inferred from homology"/>
<evidence type="ECO:0000256" key="5">
    <source>
        <dbReference type="HAMAP-Rule" id="MF_01680"/>
    </source>
</evidence>
<comment type="function">
    <text evidence="5">Dephosphorylates 2-hydroxy-3-keto-5-methylthiopentenyl-1-phosphate (HK-MTPenyl-1-P) yielding 1,2-dihydroxy-3-keto-5-methylthiopentene (DHK-MTPene).</text>
</comment>
<comment type="pathway">
    <text evidence="5">Amino-acid biosynthesis; L-methionine biosynthesis via salvage pathway; L-methionine from S-methyl-5-thio-alpha-D-ribose 1-phosphate: step 4/6.</text>
</comment>
<dbReference type="NCBIfam" id="TIGR01489">
    <property type="entry name" value="DKMTPPase-SF"/>
    <property type="match status" value="1"/>
</dbReference>
<comment type="caution">
    <text evidence="6">The sequence shown here is derived from an EMBL/GenBank/DDBJ whole genome shotgun (WGS) entry which is preliminary data.</text>
</comment>
<dbReference type="CDD" id="cd07524">
    <property type="entry name" value="HAD_Pase"/>
    <property type="match status" value="1"/>
</dbReference>
<dbReference type="InterPro" id="IPR017718">
    <property type="entry name" value="HAD-SF_hydro_IB_MtnX"/>
</dbReference>
<dbReference type="NCBIfam" id="TIGR01488">
    <property type="entry name" value="HAD-SF-IB"/>
    <property type="match status" value="1"/>
</dbReference>
<name>A0ABS4GZX3_9BACL</name>
<comment type="catalytic activity">
    <reaction evidence="5">
        <text>2-hydroxy-5-methylsulfanyl-3-oxopent-1-enyl phosphate + H2O = 1,2-dihydroxy-5-(methylsulfanyl)pent-1-en-3-one + phosphate</text>
        <dbReference type="Rhea" id="RHEA:14481"/>
        <dbReference type="ChEBI" id="CHEBI:15377"/>
        <dbReference type="ChEBI" id="CHEBI:43474"/>
        <dbReference type="ChEBI" id="CHEBI:49252"/>
        <dbReference type="ChEBI" id="CHEBI:59505"/>
        <dbReference type="EC" id="3.1.3.87"/>
    </reaction>
</comment>
<accession>A0ABS4GZX3</accession>
<dbReference type="InterPro" id="IPR050582">
    <property type="entry name" value="HAD-like_SerB"/>
</dbReference>
<dbReference type="EMBL" id="JAGGKP010000001">
    <property type="protein sequence ID" value="MBP1935819.1"/>
    <property type="molecule type" value="Genomic_DNA"/>
</dbReference>
<evidence type="ECO:0000313" key="6">
    <source>
        <dbReference type="EMBL" id="MBP1935819.1"/>
    </source>
</evidence>
<dbReference type="EC" id="3.1.3.87" evidence="5"/>
<dbReference type="Gene3D" id="3.40.50.1000">
    <property type="entry name" value="HAD superfamily/HAD-like"/>
    <property type="match status" value="1"/>
</dbReference>